<keyword evidence="2" id="KW-1185">Reference proteome</keyword>
<dbReference type="STRING" id="1760988.SAMN02949497_4718"/>
<name>A0A1Y6D3V8_9GAMM</name>
<dbReference type="AlphaFoldDB" id="A0A1Y6D3V8"/>
<sequence>MSGLETLAAQAVVGVARQAPVWPDTGGAVGATLHELIQQRTDPASALLGVAGVLAVCGAAGYCPPTHGRNSAPPCPPETLPAAQDPPLAAALAAILADGPERLQAEALRRLAGAGARWPERLLPEVLELGRRNRALRPCLQATLGQRGPWLAGLNPAWAYAVGPVGPDRDIALWETGTLEQRAAYLRHCRSDDPGRGRELYLQALPELGAKERAALLMELAVGLGPDDEATLETTLKDRAKEVRIAAAALLVRLPDSAYARRMAARLDACLGQTRKLLRTVWTVEPPETSGLDWKADALEESPPKGEALGQRAWWLYQLTRNTPLAWWETRLELTAADILEWGLKSEWRNALWRGWLDAAETSAAALWLEAFLARKPPKGVHYDYRRFLRHLPPHACEHLWLDLMARENAGAGLALACESLPLDSGAVSAEFAQAALGQVADYLARREATWDYRLRETLPQFACLIPPELFETIEATRPLDCKDVHPSLTETVARFHAVLERRALLHQHPLLASADP</sequence>
<evidence type="ECO:0000313" key="2">
    <source>
        <dbReference type="Proteomes" id="UP000192923"/>
    </source>
</evidence>
<dbReference type="RefSeq" id="WP_085216096.1">
    <property type="nucleotide sequence ID" value="NZ_FXAM01000001.1"/>
</dbReference>
<dbReference type="EMBL" id="FXAM01000001">
    <property type="protein sequence ID" value="SMF97296.1"/>
    <property type="molecule type" value="Genomic_DNA"/>
</dbReference>
<organism evidence="1 2">
    <name type="scientific">Methylomagnum ishizawai</name>
    <dbReference type="NCBI Taxonomy" id="1760988"/>
    <lineage>
        <taxon>Bacteria</taxon>
        <taxon>Pseudomonadati</taxon>
        <taxon>Pseudomonadota</taxon>
        <taxon>Gammaproteobacteria</taxon>
        <taxon>Methylococcales</taxon>
        <taxon>Methylococcaceae</taxon>
        <taxon>Methylomagnum</taxon>
    </lineage>
</organism>
<accession>A0A1Y6D3V8</accession>
<dbReference type="Pfam" id="PF18944">
    <property type="entry name" value="DUF5691"/>
    <property type="match status" value="1"/>
</dbReference>
<protein>
    <submittedName>
        <fullName evidence="1">Uncharacterized protein</fullName>
    </submittedName>
</protein>
<dbReference type="OrthoDB" id="262508at2"/>
<proteinExistence type="predicted"/>
<reference evidence="1 2" key="1">
    <citation type="submission" date="2016-12" db="EMBL/GenBank/DDBJ databases">
        <authorList>
            <person name="Song W.-J."/>
            <person name="Kurnit D.M."/>
        </authorList>
    </citation>
    <scope>NUCLEOTIDE SEQUENCE [LARGE SCALE GENOMIC DNA]</scope>
    <source>
        <strain evidence="1 2">175</strain>
    </source>
</reference>
<dbReference type="Proteomes" id="UP000192923">
    <property type="component" value="Unassembled WGS sequence"/>
</dbReference>
<dbReference type="InterPro" id="IPR043746">
    <property type="entry name" value="DUF5691"/>
</dbReference>
<gene>
    <name evidence="1" type="ORF">SAMN02949497_4718</name>
</gene>
<evidence type="ECO:0000313" key="1">
    <source>
        <dbReference type="EMBL" id="SMF97296.1"/>
    </source>
</evidence>